<organism evidence="2 3">
    <name type="scientific">Austropuccinia psidii MF-1</name>
    <dbReference type="NCBI Taxonomy" id="1389203"/>
    <lineage>
        <taxon>Eukaryota</taxon>
        <taxon>Fungi</taxon>
        <taxon>Dikarya</taxon>
        <taxon>Basidiomycota</taxon>
        <taxon>Pucciniomycotina</taxon>
        <taxon>Pucciniomycetes</taxon>
        <taxon>Pucciniales</taxon>
        <taxon>Sphaerophragmiaceae</taxon>
        <taxon>Austropuccinia</taxon>
    </lineage>
</organism>
<proteinExistence type="predicted"/>
<dbReference type="Proteomes" id="UP000765509">
    <property type="component" value="Unassembled WGS sequence"/>
</dbReference>
<protein>
    <recommendedName>
        <fullName evidence="4">Retrotransposon gag domain-containing protein</fullName>
    </recommendedName>
</protein>
<evidence type="ECO:0000313" key="3">
    <source>
        <dbReference type="Proteomes" id="UP000765509"/>
    </source>
</evidence>
<accession>A0A9Q3P8P7</accession>
<dbReference type="AlphaFoldDB" id="A0A9Q3P8P7"/>
<sequence>MQGEAASRRGGVNSRRSRSFSGLLGGYPSIFQGTRSRLGEAEEEEAESEETEVEVALADFSGASEVENLAHSNQTLVSLAEPTFIKIMEQMTKLMGQLTQAVTPRDNYKAPSFNTPSMKAPDYFDGTQAHKLIGFIQSCKLIFHNNPANFFSDRNKLFETKLFSLFGNPNEVTKYEQELENLRMKKSGNVSVYIAYFRSLMSRTGDWGEKEYIHVYRTEFSSRLLYQLASHVGTFDTLQELMEITLELDTRYHERKKEKV</sequence>
<feature type="compositionally biased region" description="Acidic residues" evidence="1">
    <location>
        <begin position="41"/>
        <end position="51"/>
    </location>
</feature>
<keyword evidence="3" id="KW-1185">Reference proteome</keyword>
<feature type="region of interest" description="Disordered" evidence="1">
    <location>
        <begin position="1"/>
        <end position="51"/>
    </location>
</feature>
<gene>
    <name evidence="2" type="ORF">O181_092274</name>
</gene>
<evidence type="ECO:0008006" key="4">
    <source>
        <dbReference type="Google" id="ProtNLM"/>
    </source>
</evidence>
<reference evidence="2" key="1">
    <citation type="submission" date="2021-03" db="EMBL/GenBank/DDBJ databases">
        <title>Draft genome sequence of rust myrtle Austropuccinia psidii MF-1, a brazilian biotype.</title>
        <authorList>
            <person name="Quecine M.C."/>
            <person name="Pachon D.M.R."/>
            <person name="Bonatelli M.L."/>
            <person name="Correr F.H."/>
            <person name="Franceschini L.M."/>
            <person name="Leite T.F."/>
            <person name="Margarido G.R.A."/>
            <person name="Almeida C.A."/>
            <person name="Ferrarezi J.A."/>
            <person name="Labate C.A."/>
        </authorList>
    </citation>
    <scope>NUCLEOTIDE SEQUENCE</scope>
    <source>
        <strain evidence="2">MF-1</strain>
    </source>
</reference>
<comment type="caution">
    <text evidence="2">The sequence shown here is derived from an EMBL/GenBank/DDBJ whole genome shotgun (WGS) entry which is preliminary data.</text>
</comment>
<evidence type="ECO:0000313" key="2">
    <source>
        <dbReference type="EMBL" id="MBW0552559.1"/>
    </source>
</evidence>
<name>A0A9Q3P8P7_9BASI</name>
<dbReference type="EMBL" id="AVOT02058742">
    <property type="protein sequence ID" value="MBW0552559.1"/>
    <property type="molecule type" value="Genomic_DNA"/>
</dbReference>
<dbReference type="OrthoDB" id="2515270at2759"/>
<feature type="compositionally biased region" description="Low complexity" evidence="1">
    <location>
        <begin position="8"/>
        <end position="22"/>
    </location>
</feature>
<evidence type="ECO:0000256" key="1">
    <source>
        <dbReference type="SAM" id="MobiDB-lite"/>
    </source>
</evidence>